<feature type="chain" id="PRO_5016370430" description="PEBP-like protein" evidence="1">
    <location>
        <begin position="19"/>
        <end position="171"/>
    </location>
</feature>
<name>A0A316YJV7_9BASI</name>
<protein>
    <recommendedName>
        <fullName evidence="4">PEBP-like protein</fullName>
    </recommendedName>
</protein>
<dbReference type="Proteomes" id="UP000245768">
    <property type="component" value="Unassembled WGS sequence"/>
</dbReference>
<sequence length="171" mass="18281">MALSSLFSLFLLSQLAVGGVVKRATPDPQYATVVSPTANQTVKLDGSTLVDLLYYGVGGDGYTTKNIRIYIADFNATHPDGFNSLSGDQRYGLDAYMTVPPNAFQPGSTQKEQSSHAFNAYNFSALPLPRAHVTSAFSATLSLLETYTAPDDGGLDRENRVAIPINIVPSS</sequence>
<dbReference type="GeneID" id="37041695"/>
<dbReference type="InParanoid" id="A0A316YJV7"/>
<keyword evidence="3" id="KW-1185">Reference proteome</keyword>
<organism evidence="2 3">
    <name type="scientific">Acaromyces ingoldii</name>
    <dbReference type="NCBI Taxonomy" id="215250"/>
    <lineage>
        <taxon>Eukaryota</taxon>
        <taxon>Fungi</taxon>
        <taxon>Dikarya</taxon>
        <taxon>Basidiomycota</taxon>
        <taxon>Ustilaginomycotina</taxon>
        <taxon>Exobasidiomycetes</taxon>
        <taxon>Exobasidiales</taxon>
        <taxon>Cryptobasidiaceae</taxon>
        <taxon>Acaromyces</taxon>
    </lineage>
</organism>
<gene>
    <name evidence="2" type="ORF">FA10DRAFT_255694</name>
</gene>
<evidence type="ECO:0000313" key="2">
    <source>
        <dbReference type="EMBL" id="PWN88005.1"/>
    </source>
</evidence>
<proteinExistence type="predicted"/>
<dbReference type="OrthoDB" id="10456673at2759"/>
<keyword evidence="1" id="KW-0732">Signal</keyword>
<evidence type="ECO:0008006" key="4">
    <source>
        <dbReference type="Google" id="ProtNLM"/>
    </source>
</evidence>
<dbReference type="RefSeq" id="XP_025375203.1">
    <property type="nucleotide sequence ID" value="XM_025519779.1"/>
</dbReference>
<accession>A0A316YJV7</accession>
<evidence type="ECO:0000313" key="3">
    <source>
        <dbReference type="Proteomes" id="UP000245768"/>
    </source>
</evidence>
<feature type="signal peptide" evidence="1">
    <location>
        <begin position="1"/>
        <end position="18"/>
    </location>
</feature>
<dbReference type="AlphaFoldDB" id="A0A316YJV7"/>
<dbReference type="EMBL" id="KZ819639">
    <property type="protein sequence ID" value="PWN88005.1"/>
    <property type="molecule type" value="Genomic_DNA"/>
</dbReference>
<reference evidence="2 3" key="1">
    <citation type="journal article" date="2018" name="Mol. Biol. Evol.">
        <title>Broad Genomic Sampling Reveals a Smut Pathogenic Ancestry of the Fungal Clade Ustilaginomycotina.</title>
        <authorList>
            <person name="Kijpornyongpan T."/>
            <person name="Mondo S.J."/>
            <person name="Barry K."/>
            <person name="Sandor L."/>
            <person name="Lee J."/>
            <person name="Lipzen A."/>
            <person name="Pangilinan J."/>
            <person name="LaButti K."/>
            <person name="Hainaut M."/>
            <person name="Henrissat B."/>
            <person name="Grigoriev I.V."/>
            <person name="Spatafora J.W."/>
            <person name="Aime M.C."/>
        </authorList>
    </citation>
    <scope>NUCLEOTIDE SEQUENCE [LARGE SCALE GENOMIC DNA]</scope>
    <source>
        <strain evidence="2 3">MCA 4198</strain>
    </source>
</reference>
<evidence type="ECO:0000256" key="1">
    <source>
        <dbReference type="SAM" id="SignalP"/>
    </source>
</evidence>